<evidence type="ECO:0000256" key="1">
    <source>
        <dbReference type="SAM" id="MobiDB-lite"/>
    </source>
</evidence>
<reference evidence="2" key="1">
    <citation type="submission" date="2019-06" db="EMBL/GenBank/DDBJ databases">
        <authorList>
            <person name="Zheng W."/>
        </authorList>
    </citation>
    <scope>NUCLEOTIDE SEQUENCE</scope>
    <source>
        <strain evidence="2">QDHG01</strain>
    </source>
</reference>
<name>A0A8J8P2N7_HALGN</name>
<evidence type="ECO:0000313" key="2">
    <source>
        <dbReference type="EMBL" id="TNV84959.1"/>
    </source>
</evidence>
<feature type="compositionally biased region" description="Basic and acidic residues" evidence="1">
    <location>
        <begin position="73"/>
        <end position="85"/>
    </location>
</feature>
<keyword evidence="3" id="KW-1185">Reference proteome</keyword>
<feature type="compositionally biased region" description="Polar residues" evidence="1">
    <location>
        <begin position="129"/>
        <end position="138"/>
    </location>
</feature>
<gene>
    <name evidence="2" type="ORF">FGO68_gene15278</name>
</gene>
<proteinExistence type="predicted"/>
<evidence type="ECO:0000313" key="3">
    <source>
        <dbReference type="Proteomes" id="UP000785679"/>
    </source>
</evidence>
<dbReference type="EMBL" id="RRYP01002278">
    <property type="protein sequence ID" value="TNV84959.1"/>
    <property type="molecule type" value="Genomic_DNA"/>
</dbReference>
<dbReference type="Proteomes" id="UP000785679">
    <property type="component" value="Unassembled WGS sequence"/>
</dbReference>
<dbReference type="AlphaFoldDB" id="A0A8J8P2N7"/>
<comment type="caution">
    <text evidence="2">The sequence shown here is derived from an EMBL/GenBank/DDBJ whole genome shotgun (WGS) entry which is preliminary data.</text>
</comment>
<feature type="region of interest" description="Disordered" evidence="1">
    <location>
        <begin position="62"/>
        <end position="91"/>
    </location>
</feature>
<feature type="region of interest" description="Disordered" evidence="1">
    <location>
        <begin position="129"/>
        <end position="159"/>
    </location>
</feature>
<accession>A0A8J8P2N7</accession>
<sequence>MPAEVTEQIKTIKFPEGNNPLPSLTKQSYMRAYYDKTSRSCMQFERLETQKGRLPSQYLQIHEQKKKNSNNQDQREYRTNTERRLAPNPQFQDSSVKVANIHKYCSEKVVIHEVSDVLECTQNINLGPELPSQQQSPANKAVQGVDGVPPPSTNKPKCKLPTPLSLIDITTEGIQFQIASQFVDPAEASQEGISGAGLGGFGPFGHLNTLHHANTKLAPTNSNFGFCNGTGMNQLALAGTGAGGLLGISPSYQNNSRPEDTTDEIDALFEDMLRHNTDDIMAKGSEQMIRTYSLAPKACSLKRFNINGCYIK</sequence>
<protein>
    <submittedName>
        <fullName evidence="2">Uncharacterized protein</fullName>
    </submittedName>
</protein>
<organism evidence="2 3">
    <name type="scientific">Halteria grandinella</name>
    <dbReference type="NCBI Taxonomy" id="5974"/>
    <lineage>
        <taxon>Eukaryota</taxon>
        <taxon>Sar</taxon>
        <taxon>Alveolata</taxon>
        <taxon>Ciliophora</taxon>
        <taxon>Intramacronucleata</taxon>
        <taxon>Spirotrichea</taxon>
        <taxon>Stichotrichia</taxon>
        <taxon>Sporadotrichida</taxon>
        <taxon>Halteriidae</taxon>
        <taxon>Halteria</taxon>
    </lineage>
</organism>